<dbReference type="EMBL" id="AYKW01000034">
    <property type="protein sequence ID" value="PIL27147.1"/>
    <property type="molecule type" value="Genomic_DNA"/>
</dbReference>
<dbReference type="InterPro" id="IPR036908">
    <property type="entry name" value="RlpA-like_sf"/>
</dbReference>
<evidence type="ECO:0000313" key="3">
    <source>
        <dbReference type="EMBL" id="PIL27147.1"/>
    </source>
</evidence>
<evidence type="ECO:0000313" key="4">
    <source>
        <dbReference type="Proteomes" id="UP000230002"/>
    </source>
</evidence>
<dbReference type="CDD" id="cd22191">
    <property type="entry name" value="DPBB_RlpA_EXP_N-like"/>
    <property type="match status" value="1"/>
</dbReference>
<protein>
    <recommendedName>
        <fullName evidence="5">RlpA-like protein double-psi beta-barrel domain-containing protein</fullName>
    </recommendedName>
</protein>
<evidence type="ECO:0008006" key="5">
    <source>
        <dbReference type="Google" id="ProtNLM"/>
    </source>
</evidence>
<feature type="signal peptide" evidence="2">
    <location>
        <begin position="1"/>
        <end position="19"/>
    </location>
</feature>
<comment type="caution">
    <text evidence="3">The sequence shown here is derived from an EMBL/GenBank/DDBJ whole genome shotgun (WGS) entry which is preliminary data.</text>
</comment>
<dbReference type="InterPro" id="IPR051477">
    <property type="entry name" value="Expansin_CellWall"/>
</dbReference>
<evidence type="ECO:0000256" key="2">
    <source>
        <dbReference type="SAM" id="SignalP"/>
    </source>
</evidence>
<dbReference type="AlphaFoldDB" id="A0A2G8S075"/>
<dbReference type="SUPFAM" id="SSF50685">
    <property type="entry name" value="Barwin-like endoglucanases"/>
    <property type="match status" value="1"/>
</dbReference>
<name>A0A2G8S075_9APHY</name>
<accession>A0A2G8S075</accession>
<organism evidence="3 4">
    <name type="scientific">Ganoderma sinense ZZ0214-1</name>
    <dbReference type="NCBI Taxonomy" id="1077348"/>
    <lineage>
        <taxon>Eukaryota</taxon>
        <taxon>Fungi</taxon>
        <taxon>Dikarya</taxon>
        <taxon>Basidiomycota</taxon>
        <taxon>Agaricomycotina</taxon>
        <taxon>Agaricomycetes</taxon>
        <taxon>Polyporales</taxon>
        <taxon>Polyporaceae</taxon>
        <taxon>Ganoderma</taxon>
    </lineage>
</organism>
<proteinExistence type="predicted"/>
<dbReference type="STRING" id="1077348.A0A2G8S075"/>
<dbReference type="OrthoDB" id="623670at2759"/>
<keyword evidence="1 2" id="KW-0732">Signal</keyword>
<dbReference type="PANTHER" id="PTHR31836">
    <property type="match status" value="1"/>
</dbReference>
<reference evidence="3 4" key="1">
    <citation type="journal article" date="2015" name="Sci. Rep.">
        <title>Chromosome-level genome map provides insights into diverse defense mechanisms in the medicinal fungus Ganoderma sinense.</title>
        <authorList>
            <person name="Zhu Y."/>
            <person name="Xu J."/>
            <person name="Sun C."/>
            <person name="Zhou S."/>
            <person name="Xu H."/>
            <person name="Nelson D.R."/>
            <person name="Qian J."/>
            <person name="Song J."/>
            <person name="Luo H."/>
            <person name="Xiang L."/>
            <person name="Li Y."/>
            <person name="Xu Z."/>
            <person name="Ji A."/>
            <person name="Wang L."/>
            <person name="Lu S."/>
            <person name="Hayward A."/>
            <person name="Sun W."/>
            <person name="Li X."/>
            <person name="Schwartz D.C."/>
            <person name="Wang Y."/>
            <person name="Chen S."/>
        </authorList>
    </citation>
    <scope>NUCLEOTIDE SEQUENCE [LARGE SCALE GENOMIC DNA]</scope>
    <source>
        <strain evidence="3 4">ZZ0214-1</strain>
    </source>
</reference>
<dbReference type="Proteomes" id="UP000230002">
    <property type="component" value="Unassembled WGS sequence"/>
</dbReference>
<gene>
    <name evidence="3" type="ORF">GSI_10288</name>
</gene>
<dbReference type="Gene3D" id="2.40.40.10">
    <property type="entry name" value="RlpA-like domain"/>
    <property type="match status" value="1"/>
</dbReference>
<feature type="chain" id="PRO_5013883348" description="RlpA-like protein double-psi beta-barrel domain-containing protein" evidence="2">
    <location>
        <begin position="20"/>
        <end position="128"/>
    </location>
</feature>
<sequence length="128" mass="13307">MRFATVLMVALSAATSGFALTKKGGNATTYDPGLGSCGVFSTAAELVVAVDAHTINNFPGAGSDPHLNPMCGRKLKVTYKTKSVNVKVVETCPASKCKVGSVELSPTAFKHLAPLSVGTLHNITWTLL</sequence>
<keyword evidence="4" id="KW-1185">Reference proteome</keyword>
<dbReference type="PANTHER" id="PTHR31836:SF28">
    <property type="entry name" value="SRCR DOMAIN-CONTAINING PROTEIN-RELATED"/>
    <property type="match status" value="1"/>
</dbReference>
<evidence type="ECO:0000256" key="1">
    <source>
        <dbReference type="ARBA" id="ARBA00022729"/>
    </source>
</evidence>